<keyword evidence="2 3" id="KW-0808">Transferase</keyword>
<dbReference type="EMBL" id="PVNP01000187">
    <property type="protein sequence ID" value="PRO72455.1"/>
    <property type="molecule type" value="Genomic_DNA"/>
</dbReference>
<dbReference type="Pfam" id="PF01075">
    <property type="entry name" value="Glyco_transf_9"/>
    <property type="match status" value="1"/>
</dbReference>
<sequence>MSSSATKPAVLIIRLSAMGDIVMASGLPSSLKQHFDNDVTISWLVESPYAALVAGHPDVDNVINWPKQEWQALAKSRRYLALFKALLRFRRTLRALQFDLVVDAQGLLKSALLAWFTGARKRVGFNSKEHSQWFLTQSFDKPLSDDISSEYKFLAGKFSNAPYQLTLQVNEQDRITVHDRLKEEGVHGNFIVIAPFTTRPQKHWLLPYWHQLIAMLGKDGYQVIILGGPADKNNAEHLASANSHCLSLAGSLSLTQSAAVIEQCAALIGVDTGLTHMGMVYQRPTVAIFGSTRPYTQTQNPHARILYADLSCAPCKRRPVCDGHFDCMQAITSEQVFSTLQGLQYPCV</sequence>
<accession>A0A2S9V807</accession>
<comment type="caution">
    <text evidence="3">The sequence shown here is derived from an EMBL/GenBank/DDBJ whole genome shotgun (WGS) entry which is preliminary data.</text>
</comment>
<evidence type="ECO:0000256" key="1">
    <source>
        <dbReference type="ARBA" id="ARBA00022676"/>
    </source>
</evidence>
<keyword evidence="4" id="KW-1185">Reference proteome</keyword>
<dbReference type="PANTHER" id="PTHR30160:SF1">
    <property type="entry name" value="LIPOPOLYSACCHARIDE 1,2-N-ACETYLGLUCOSAMINETRANSFERASE-RELATED"/>
    <property type="match status" value="1"/>
</dbReference>
<protein>
    <submittedName>
        <fullName evidence="3">Glycosyltransferase family 9 protein</fullName>
    </submittedName>
</protein>
<organism evidence="3 4">
    <name type="scientific">Alteromonas alba</name>
    <dbReference type="NCBI Taxonomy" id="2079529"/>
    <lineage>
        <taxon>Bacteria</taxon>
        <taxon>Pseudomonadati</taxon>
        <taxon>Pseudomonadota</taxon>
        <taxon>Gammaproteobacteria</taxon>
        <taxon>Alteromonadales</taxon>
        <taxon>Alteromonadaceae</taxon>
        <taxon>Alteromonas/Salinimonas group</taxon>
        <taxon>Alteromonas</taxon>
    </lineage>
</organism>
<evidence type="ECO:0000313" key="4">
    <source>
        <dbReference type="Proteomes" id="UP000238949"/>
    </source>
</evidence>
<dbReference type="SUPFAM" id="SSF53756">
    <property type="entry name" value="UDP-Glycosyltransferase/glycogen phosphorylase"/>
    <property type="match status" value="1"/>
</dbReference>
<name>A0A2S9V807_9ALTE</name>
<dbReference type="PANTHER" id="PTHR30160">
    <property type="entry name" value="TETRAACYLDISACCHARIDE 4'-KINASE-RELATED"/>
    <property type="match status" value="1"/>
</dbReference>
<evidence type="ECO:0000313" key="3">
    <source>
        <dbReference type="EMBL" id="PRO72455.1"/>
    </source>
</evidence>
<gene>
    <name evidence="3" type="ORF">C6Y40_16690</name>
</gene>
<evidence type="ECO:0000256" key="2">
    <source>
        <dbReference type="ARBA" id="ARBA00022679"/>
    </source>
</evidence>
<dbReference type="OrthoDB" id="9767552at2"/>
<dbReference type="AlphaFoldDB" id="A0A2S9V807"/>
<dbReference type="InterPro" id="IPR051199">
    <property type="entry name" value="LPS_LOS_Heptosyltrfase"/>
</dbReference>
<dbReference type="GO" id="GO:0005829">
    <property type="term" value="C:cytosol"/>
    <property type="evidence" value="ECO:0007669"/>
    <property type="project" value="TreeGrafter"/>
</dbReference>
<dbReference type="InterPro" id="IPR002201">
    <property type="entry name" value="Glyco_trans_9"/>
</dbReference>
<dbReference type="Proteomes" id="UP000238949">
    <property type="component" value="Unassembled WGS sequence"/>
</dbReference>
<reference evidence="4" key="1">
    <citation type="journal article" date="2020" name="Int. J. Syst. Evol. Microbiol.">
        <title>Alteromonas alba sp. nov., a marine bacterium isolated from the seawater of the West Pacific Ocean.</title>
        <authorList>
            <person name="Sun C."/>
            <person name="Wu Y.-H."/>
            <person name="Xamxidin M."/>
            <person name="Cheng H."/>
            <person name="Xu X.-W."/>
        </authorList>
    </citation>
    <scope>NUCLEOTIDE SEQUENCE [LARGE SCALE GENOMIC DNA]</scope>
    <source>
        <strain evidence="4">190</strain>
    </source>
</reference>
<dbReference type="GO" id="GO:0008713">
    <property type="term" value="F:ADP-heptose-lipopolysaccharide heptosyltransferase activity"/>
    <property type="evidence" value="ECO:0007669"/>
    <property type="project" value="TreeGrafter"/>
</dbReference>
<keyword evidence="1" id="KW-0328">Glycosyltransferase</keyword>
<dbReference type="Gene3D" id="3.40.50.2000">
    <property type="entry name" value="Glycogen Phosphorylase B"/>
    <property type="match status" value="2"/>
</dbReference>
<dbReference type="CDD" id="cd03789">
    <property type="entry name" value="GT9_LPS_heptosyltransferase"/>
    <property type="match status" value="1"/>
</dbReference>
<dbReference type="GO" id="GO:0009244">
    <property type="term" value="P:lipopolysaccharide core region biosynthetic process"/>
    <property type="evidence" value="ECO:0007669"/>
    <property type="project" value="TreeGrafter"/>
</dbReference>
<proteinExistence type="predicted"/>